<dbReference type="RefSeq" id="WP_146139994.1">
    <property type="nucleotide sequence ID" value="NZ_PYGI01000014.1"/>
</dbReference>
<reference evidence="2 3" key="1">
    <citation type="submission" date="2018-03" db="EMBL/GenBank/DDBJ databases">
        <title>Genomic Encyclopedia of Archaeal and Bacterial Type Strains, Phase II (KMG-II): from individual species to whole genera.</title>
        <authorList>
            <person name="Goeker M."/>
        </authorList>
    </citation>
    <scope>NUCLEOTIDE SEQUENCE [LARGE SCALE GENOMIC DNA]</scope>
    <source>
        <strain evidence="2 3">DSM 17586</strain>
    </source>
</reference>
<dbReference type="Gene3D" id="1.10.10.60">
    <property type="entry name" value="Homeodomain-like"/>
    <property type="match status" value="1"/>
</dbReference>
<feature type="domain" description="Transposase IS30-like HTH" evidence="1">
    <location>
        <begin position="7"/>
        <end position="46"/>
    </location>
</feature>
<dbReference type="PANTHER" id="PTHR10948">
    <property type="entry name" value="TRANSPOSASE"/>
    <property type="match status" value="1"/>
</dbReference>
<evidence type="ECO:0000313" key="2">
    <source>
        <dbReference type="EMBL" id="PSL13010.1"/>
    </source>
</evidence>
<dbReference type="OrthoDB" id="9803231at2"/>
<dbReference type="Proteomes" id="UP000242133">
    <property type="component" value="Unassembled WGS sequence"/>
</dbReference>
<dbReference type="InterPro" id="IPR051917">
    <property type="entry name" value="Transposase-Integrase"/>
</dbReference>
<keyword evidence="3" id="KW-1185">Reference proteome</keyword>
<dbReference type="PANTHER" id="PTHR10948:SF23">
    <property type="entry name" value="TRANSPOSASE INSI FOR INSERTION SEQUENCE ELEMENT IS30A-RELATED"/>
    <property type="match status" value="1"/>
</dbReference>
<dbReference type="GO" id="GO:0032196">
    <property type="term" value="P:transposition"/>
    <property type="evidence" value="ECO:0007669"/>
    <property type="project" value="TreeGrafter"/>
</dbReference>
<sequence>MGTLYGQLTLNERYQIQALYELDFSARAIGRELKRSNKTISRELKRLTDCEAYDASEADIHAYDKRRAANKAERFNARHQEQLKNLLAMGFSPEQVAGRITLEEPDNAISCSTLYRHIARLQWRQRLPRKGKKRRGS</sequence>
<dbReference type="GO" id="GO:0005829">
    <property type="term" value="C:cytosol"/>
    <property type="evidence" value="ECO:0007669"/>
    <property type="project" value="TreeGrafter"/>
</dbReference>
<dbReference type="Pfam" id="PF13936">
    <property type="entry name" value="HTH_38"/>
    <property type="match status" value="1"/>
</dbReference>
<organism evidence="2 3">
    <name type="scientific">Marinobacterium halophilum</name>
    <dbReference type="NCBI Taxonomy" id="267374"/>
    <lineage>
        <taxon>Bacteria</taxon>
        <taxon>Pseudomonadati</taxon>
        <taxon>Pseudomonadota</taxon>
        <taxon>Gammaproteobacteria</taxon>
        <taxon>Oceanospirillales</taxon>
        <taxon>Oceanospirillaceae</taxon>
        <taxon>Marinobacterium</taxon>
    </lineage>
</organism>
<dbReference type="EMBL" id="PYGI01000014">
    <property type="protein sequence ID" value="PSL13010.1"/>
    <property type="molecule type" value="Genomic_DNA"/>
</dbReference>
<comment type="caution">
    <text evidence="2">The sequence shown here is derived from an EMBL/GenBank/DDBJ whole genome shotgun (WGS) entry which is preliminary data.</text>
</comment>
<evidence type="ECO:0000313" key="3">
    <source>
        <dbReference type="Proteomes" id="UP000242133"/>
    </source>
</evidence>
<dbReference type="AlphaFoldDB" id="A0A2P8EU50"/>
<feature type="non-terminal residue" evidence="2">
    <location>
        <position position="137"/>
    </location>
</feature>
<evidence type="ECO:0000259" key="1">
    <source>
        <dbReference type="Pfam" id="PF13936"/>
    </source>
</evidence>
<gene>
    <name evidence="2" type="ORF">CLV44_1141</name>
</gene>
<dbReference type="GO" id="GO:0004803">
    <property type="term" value="F:transposase activity"/>
    <property type="evidence" value="ECO:0007669"/>
    <property type="project" value="TreeGrafter"/>
</dbReference>
<protein>
    <submittedName>
        <fullName evidence="2">Helix-turn-helix protein</fullName>
    </submittedName>
</protein>
<proteinExistence type="predicted"/>
<name>A0A2P8EU50_9GAMM</name>
<dbReference type="InterPro" id="IPR025246">
    <property type="entry name" value="IS30-like_HTH"/>
</dbReference>
<accession>A0A2P8EU50</accession>